<keyword evidence="5 7" id="KW-0472">Membrane</keyword>
<gene>
    <name evidence="10" type="ORF">C427_4950</name>
</gene>
<dbReference type="HOGENOM" id="CLU_094106_0_2_6"/>
<dbReference type="PIRSF" id="PIRSF006158">
    <property type="entry name" value="UCP006158_SH3"/>
    <property type="match status" value="1"/>
</dbReference>
<dbReference type="NCBIfam" id="TIGR04211">
    <property type="entry name" value="SH3_and_anchor"/>
    <property type="match status" value="1"/>
</dbReference>
<keyword evidence="2 7" id="KW-0812">Transmembrane</keyword>
<name>K6Z543_9ALTE</name>
<keyword evidence="3 8" id="KW-0732">Signal</keyword>
<dbReference type="EMBL" id="CP003837">
    <property type="protein sequence ID" value="AGH47049.1"/>
    <property type="molecule type" value="Genomic_DNA"/>
</dbReference>
<feature type="chain" id="PRO_5003897919" description="SH3b domain-containing protein" evidence="8">
    <location>
        <begin position="26"/>
        <end position="204"/>
    </location>
</feature>
<evidence type="ECO:0000259" key="9">
    <source>
        <dbReference type="PROSITE" id="PS51781"/>
    </source>
</evidence>
<feature type="domain" description="SH3b" evidence="9">
    <location>
        <begin position="33"/>
        <end position="99"/>
    </location>
</feature>
<dbReference type="AlphaFoldDB" id="K6Z543"/>
<evidence type="ECO:0000256" key="6">
    <source>
        <dbReference type="SAM" id="Coils"/>
    </source>
</evidence>
<dbReference type="Proteomes" id="UP000011864">
    <property type="component" value="Chromosome"/>
</dbReference>
<evidence type="ECO:0000256" key="4">
    <source>
        <dbReference type="ARBA" id="ARBA00022989"/>
    </source>
</evidence>
<feature type="coiled-coil region" evidence="6">
    <location>
        <begin position="105"/>
        <end position="167"/>
    </location>
</feature>
<dbReference type="SMART" id="SM00287">
    <property type="entry name" value="SH3b"/>
    <property type="match status" value="1"/>
</dbReference>
<evidence type="ECO:0000313" key="11">
    <source>
        <dbReference type="Proteomes" id="UP000011864"/>
    </source>
</evidence>
<accession>K6Z543</accession>
<dbReference type="PROSITE" id="PS51781">
    <property type="entry name" value="SH3B"/>
    <property type="match status" value="1"/>
</dbReference>
<evidence type="ECO:0000256" key="7">
    <source>
        <dbReference type="SAM" id="Phobius"/>
    </source>
</evidence>
<comment type="subcellular location">
    <subcellularLocation>
        <location evidence="1">Membrane</location>
        <topology evidence="1">Single-pass membrane protein</topology>
    </subcellularLocation>
</comment>
<keyword evidence="11" id="KW-1185">Reference proteome</keyword>
<dbReference type="OrthoDB" id="9790951at2"/>
<dbReference type="STRING" id="1129794.C427_4950"/>
<sequence length="204" mass="23074">MIMRKQIVLVFLCIASSLLSLQAVAQEPNDSEGEVRYISDDLFTYLHAGPGRNFRILGTVVAGTRVTLLQEDAEKNFVEIIDDKQRTGWIDAEFISVSSSVRALVPGLQQQVEDTEQTIQQQRESNDLLNQQIADLTSQNTNLKTKLSDAEKENVQITQTLADYDQTAQMEWFTRGGIVAVISLLLGIILTYLPKKRRRNDNWM</sequence>
<dbReference type="eggNOG" id="COG4991">
    <property type="taxonomic scope" value="Bacteria"/>
</dbReference>
<dbReference type="Gene3D" id="2.30.30.40">
    <property type="entry name" value="SH3 Domains"/>
    <property type="match status" value="1"/>
</dbReference>
<feature type="transmembrane region" description="Helical" evidence="7">
    <location>
        <begin position="172"/>
        <end position="193"/>
    </location>
</feature>
<keyword evidence="6" id="KW-0175">Coiled coil</keyword>
<evidence type="ECO:0000256" key="5">
    <source>
        <dbReference type="ARBA" id="ARBA00023136"/>
    </source>
</evidence>
<dbReference type="GO" id="GO:0016020">
    <property type="term" value="C:membrane"/>
    <property type="evidence" value="ECO:0007669"/>
    <property type="project" value="UniProtKB-SubCell"/>
</dbReference>
<evidence type="ECO:0000256" key="3">
    <source>
        <dbReference type="ARBA" id="ARBA00022729"/>
    </source>
</evidence>
<keyword evidence="4 7" id="KW-1133">Transmembrane helix</keyword>
<dbReference type="KEGG" id="gps:C427_4950"/>
<evidence type="ECO:0000256" key="2">
    <source>
        <dbReference type="ARBA" id="ARBA00022692"/>
    </source>
</evidence>
<reference evidence="10 11" key="1">
    <citation type="journal article" date="2013" name="Genome Announc.">
        <title>Complete Genome Sequence of Glaciecola psychrophila Strain 170T.</title>
        <authorList>
            <person name="Yin J."/>
            <person name="Chen J."/>
            <person name="Liu G."/>
            <person name="Yu Y."/>
            <person name="Song L."/>
            <person name="Wang X."/>
            <person name="Qu X."/>
        </authorList>
    </citation>
    <scope>NUCLEOTIDE SEQUENCE [LARGE SCALE GENOMIC DNA]</scope>
    <source>
        <strain evidence="10 11">170</strain>
    </source>
</reference>
<dbReference type="InterPro" id="IPR003646">
    <property type="entry name" value="SH3-like_bac-type"/>
</dbReference>
<evidence type="ECO:0000313" key="10">
    <source>
        <dbReference type="EMBL" id="AGH47049.1"/>
    </source>
</evidence>
<evidence type="ECO:0000256" key="1">
    <source>
        <dbReference type="ARBA" id="ARBA00004167"/>
    </source>
</evidence>
<organism evidence="10 11">
    <name type="scientific">Paraglaciecola psychrophila 170</name>
    <dbReference type="NCBI Taxonomy" id="1129794"/>
    <lineage>
        <taxon>Bacteria</taxon>
        <taxon>Pseudomonadati</taxon>
        <taxon>Pseudomonadota</taxon>
        <taxon>Gammaproteobacteria</taxon>
        <taxon>Alteromonadales</taxon>
        <taxon>Alteromonadaceae</taxon>
        <taxon>Paraglaciecola</taxon>
    </lineage>
</organism>
<dbReference type="PATRIC" id="fig|1129794.4.peg.4936"/>
<dbReference type="Pfam" id="PF08239">
    <property type="entry name" value="SH3_3"/>
    <property type="match status" value="1"/>
</dbReference>
<protein>
    <recommendedName>
        <fullName evidence="9">SH3b domain-containing protein</fullName>
    </recommendedName>
</protein>
<feature type="signal peptide" evidence="8">
    <location>
        <begin position="1"/>
        <end position="25"/>
    </location>
</feature>
<dbReference type="InterPro" id="IPR016476">
    <property type="entry name" value="SH3_dom_pro"/>
</dbReference>
<proteinExistence type="predicted"/>
<evidence type="ECO:0000256" key="8">
    <source>
        <dbReference type="SAM" id="SignalP"/>
    </source>
</evidence>